<dbReference type="Pfam" id="PF06423">
    <property type="entry name" value="GWT1"/>
    <property type="match status" value="1"/>
</dbReference>
<sequence>MARVIDKSIGISQTVSRTLKDRKEEFVSGLSGGSIGEINAVTAIALVGYVSWCLINRNSSLFSEGQKWSSLSVTVDFLLNWIGLLLSITIYASSPLTLAVAIVTPAVLVSLTSKHNHRQRTKLTKGSASAPATAFLPKKPFITAYRGSMMIITALAILAVDFPVFPRRFAKVETWGTSLMDLGVGSFVFSMGIVSSRSIILEETNSGSGYFTKLYKSLRSTMTPLVLGLLRLVLVKNLEYQEHVTEYGVHWNFFITLVLVGPLSILLSPLFSYIPRAVVSIAISLVYEYFICKKEGFLSYLLLAPRTDLLSSNREGVFSLLGYLAIYLAGQSTGFYVLPSQRTKNNLFRPSREVKYTGSRFTSVSPIAGLITWFLTYFVLFKFVQNNHYYSVSRRLANLPYVLWVSAYNTGFLLCYAIIDKYMSPEWLSYESRIPISLDAINSNGMVMFLLANVTTGLTNMSLNTLDCSNSVSIIVLVLYSAFLAIVGASLYKMKIFVKL</sequence>
<comment type="function">
    <text evidence="8">A acetyltransferase, which acetylates the inositol ring of phosphatidylinositol during biosynthesis of GPI-anchor.</text>
</comment>
<dbReference type="EMBL" id="KV453933">
    <property type="protein sequence ID" value="ODV72719.1"/>
    <property type="molecule type" value="Genomic_DNA"/>
</dbReference>
<dbReference type="RefSeq" id="XP_020069758.1">
    <property type="nucleotide sequence ID" value="XM_020213738.1"/>
</dbReference>
<evidence type="ECO:0000256" key="1">
    <source>
        <dbReference type="ARBA" id="ARBA00004477"/>
    </source>
</evidence>
<keyword evidence="4 8" id="KW-0337">GPI-anchor biosynthesis</keyword>
<keyword evidence="5 8" id="KW-0812">Transmembrane</keyword>
<dbReference type="UniPathway" id="UPA00196"/>
<dbReference type="STRING" id="983966.A0A1E4RZP3"/>
<evidence type="ECO:0000256" key="6">
    <source>
        <dbReference type="ARBA" id="ARBA00022989"/>
    </source>
</evidence>
<feature type="transmembrane region" description="Helical" evidence="8">
    <location>
        <begin position="247"/>
        <end position="266"/>
    </location>
</feature>
<dbReference type="GO" id="GO:0006506">
    <property type="term" value="P:GPI anchor biosynthetic process"/>
    <property type="evidence" value="ECO:0007669"/>
    <property type="project" value="UniProtKB-UniPathway"/>
</dbReference>
<dbReference type="OrthoDB" id="15270at2759"/>
<feature type="transmembrane region" description="Helical" evidence="8">
    <location>
        <begin position="68"/>
        <end position="90"/>
    </location>
</feature>
<keyword evidence="8" id="KW-0256">Endoplasmic reticulum</keyword>
<evidence type="ECO:0000256" key="4">
    <source>
        <dbReference type="ARBA" id="ARBA00022502"/>
    </source>
</evidence>
<dbReference type="GO" id="GO:0032216">
    <property type="term" value="F:glucosaminyl-phosphatidylinositol O-acyltransferase activity"/>
    <property type="evidence" value="ECO:0007669"/>
    <property type="project" value="TreeGrafter"/>
</dbReference>
<evidence type="ECO:0000256" key="2">
    <source>
        <dbReference type="ARBA" id="ARBA00004687"/>
    </source>
</evidence>
<dbReference type="GeneID" id="30988134"/>
<comment type="pathway">
    <text evidence="2 8">Glycolipid biosynthesis; glycosylphosphatidylinositol-anchor biosynthesis.</text>
</comment>
<evidence type="ECO:0000313" key="9">
    <source>
        <dbReference type="EMBL" id="ODV72719.1"/>
    </source>
</evidence>
<proteinExistence type="inferred from homology"/>
<dbReference type="AlphaFoldDB" id="A0A1E4RZP3"/>
<accession>A0A1E4RZP3</accession>
<evidence type="ECO:0000256" key="8">
    <source>
        <dbReference type="RuleBase" id="RU280819"/>
    </source>
</evidence>
<feature type="transmembrane region" description="Helical" evidence="8">
    <location>
        <begin position="177"/>
        <end position="196"/>
    </location>
</feature>
<feature type="transmembrane region" description="Helical" evidence="8">
    <location>
        <begin position="401"/>
        <end position="419"/>
    </location>
</feature>
<dbReference type="Proteomes" id="UP000094389">
    <property type="component" value="Unassembled WGS sequence"/>
</dbReference>
<organism evidence="9 10">
    <name type="scientific">Cyberlindnera jadinii (strain ATCC 18201 / CBS 1600 / BCRC 20928 / JCM 3617 / NBRC 0987 / NRRL Y-1542)</name>
    <name type="common">Torula yeast</name>
    <name type="synonym">Candida utilis</name>
    <dbReference type="NCBI Taxonomy" id="983966"/>
    <lineage>
        <taxon>Eukaryota</taxon>
        <taxon>Fungi</taxon>
        <taxon>Dikarya</taxon>
        <taxon>Ascomycota</taxon>
        <taxon>Saccharomycotina</taxon>
        <taxon>Saccharomycetes</taxon>
        <taxon>Phaffomycetales</taxon>
        <taxon>Phaffomycetaceae</taxon>
        <taxon>Cyberlindnera</taxon>
    </lineage>
</organism>
<comment type="similarity">
    <text evidence="3 8">Belongs to the PIGW family.</text>
</comment>
<keyword evidence="10" id="KW-1185">Reference proteome</keyword>
<comment type="subcellular location">
    <subcellularLocation>
        <location evidence="1 8">Endoplasmic reticulum membrane</location>
        <topology evidence="1 8">Multi-pass membrane protein</topology>
    </subcellularLocation>
</comment>
<evidence type="ECO:0000256" key="5">
    <source>
        <dbReference type="ARBA" id="ARBA00022692"/>
    </source>
</evidence>
<evidence type="ECO:0000313" key="10">
    <source>
        <dbReference type="Proteomes" id="UP000094389"/>
    </source>
</evidence>
<evidence type="ECO:0000256" key="7">
    <source>
        <dbReference type="ARBA" id="ARBA00023136"/>
    </source>
</evidence>
<dbReference type="PANTHER" id="PTHR20661:SF0">
    <property type="entry name" value="PHOSPHATIDYLINOSITOL-GLYCAN BIOSYNTHESIS CLASS W PROTEIN"/>
    <property type="match status" value="1"/>
</dbReference>
<gene>
    <name evidence="9" type="ORF">CYBJADRAFT_163081</name>
</gene>
<keyword evidence="8" id="KW-0012">Acyltransferase</keyword>
<dbReference type="PIRSF" id="PIRSF017321">
    <property type="entry name" value="GWT1"/>
    <property type="match status" value="1"/>
</dbReference>
<protein>
    <recommendedName>
        <fullName evidence="8">GPI-anchored wall transfer protein</fullName>
        <ecNumber evidence="8">2.3.-.-</ecNumber>
    </recommendedName>
</protein>
<feature type="transmembrane region" description="Helical" evidence="8">
    <location>
        <begin position="471"/>
        <end position="492"/>
    </location>
</feature>
<feature type="transmembrane region" description="Helical" evidence="8">
    <location>
        <begin position="38"/>
        <end position="56"/>
    </location>
</feature>
<feature type="transmembrane region" description="Helical" evidence="8">
    <location>
        <begin position="96"/>
        <end position="113"/>
    </location>
</feature>
<feature type="transmembrane region" description="Helical" evidence="8">
    <location>
        <begin position="359"/>
        <end position="381"/>
    </location>
</feature>
<keyword evidence="8" id="KW-0808">Transferase</keyword>
<feature type="transmembrane region" description="Helical" evidence="8">
    <location>
        <begin position="317"/>
        <end position="338"/>
    </location>
</feature>
<reference evidence="9 10" key="1">
    <citation type="journal article" date="2016" name="Proc. Natl. Acad. Sci. U.S.A.">
        <title>Comparative genomics of biotechnologically important yeasts.</title>
        <authorList>
            <person name="Riley R."/>
            <person name="Haridas S."/>
            <person name="Wolfe K.H."/>
            <person name="Lopes M.R."/>
            <person name="Hittinger C.T."/>
            <person name="Goeker M."/>
            <person name="Salamov A.A."/>
            <person name="Wisecaver J.H."/>
            <person name="Long T.M."/>
            <person name="Calvey C.H."/>
            <person name="Aerts A.L."/>
            <person name="Barry K.W."/>
            <person name="Choi C."/>
            <person name="Clum A."/>
            <person name="Coughlan A.Y."/>
            <person name="Deshpande S."/>
            <person name="Douglass A.P."/>
            <person name="Hanson S.J."/>
            <person name="Klenk H.-P."/>
            <person name="LaButti K.M."/>
            <person name="Lapidus A."/>
            <person name="Lindquist E.A."/>
            <person name="Lipzen A.M."/>
            <person name="Meier-Kolthoff J.P."/>
            <person name="Ohm R.A."/>
            <person name="Otillar R.P."/>
            <person name="Pangilinan J.L."/>
            <person name="Peng Y."/>
            <person name="Rokas A."/>
            <person name="Rosa C.A."/>
            <person name="Scheuner C."/>
            <person name="Sibirny A.A."/>
            <person name="Slot J.C."/>
            <person name="Stielow J.B."/>
            <person name="Sun H."/>
            <person name="Kurtzman C.P."/>
            <person name="Blackwell M."/>
            <person name="Grigoriev I.V."/>
            <person name="Jeffries T.W."/>
        </authorList>
    </citation>
    <scope>NUCLEOTIDE SEQUENCE [LARGE SCALE GENOMIC DNA]</scope>
    <source>
        <strain evidence="10">ATCC 18201 / CBS 1600 / BCRC 20928 / JCM 3617 / NBRC 0987 / NRRL Y-1542</strain>
    </source>
</reference>
<dbReference type="EC" id="2.3.-.-" evidence="8"/>
<evidence type="ECO:0000256" key="3">
    <source>
        <dbReference type="ARBA" id="ARBA00007559"/>
    </source>
</evidence>
<dbReference type="GO" id="GO:0072659">
    <property type="term" value="P:protein localization to plasma membrane"/>
    <property type="evidence" value="ECO:0007669"/>
    <property type="project" value="TreeGrafter"/>
</dbReference>
<keyword evidence="7 8" id="KW-0472">Membrane</keyword>
<dbReference type="PANTHER" id="PTHR20661">
    <property type="entry name" value="PHOSPHATIDYLINOSITOL-GLYCAN BIOSYNTHESIS CLASS W PROTEIN"/>
    <property type="match status" value="1"/>
</dbReference>
<dbReference type="GO" id="GO:0005789">
    <property type="term" value="C:endoplasmic reticulum membrane"/>
    <property type="evidence" value="ECO:0007669"/>
    <property type="project" value="UniProtKB-SubCell"/>
</dbReference>
<dbReference type="OMA" id="GLYVMQP"/>
<name>A0A1E4RZP3_CYBJN</name>
<dbReference type="InterPro" id="IPR009447">
    <property type="entry name" value="PIGW/GWT1"/>
</dbReference>
<keyword evidence="6 8" id="KW-1133">Transmembrane helix</keyword>
<feature type="transmembrane region" description="Helical" evidence="8">
    <location>
        <begin position="147"/>
        <end position="165"/>
    </location>
</feature>